<keyword evidence="4 7" id="KW-0812">Transmembrane</keyword>
<evidence type="ECO:0000313" key="10">
    <source>
        <dbReference type="Proteomes" id="UP001596990"/>
    </source>
</evidence>
<feature type="transmembrane region" description="Helical" evidence="7">
    <location>
        <begin position="111"/>
        <end position="142"/>
    </location>
</feature>
<reference evidence="10" key="1">
    <citation type="journal article" date="2019" name="Int. J. Syst. Evol. Microbiol.">
        <title>The Global Catalogue of Microorganisms (GCM) 10K type strain sequencing project: providing services to taxonomists for standard genome sequencing and annotation.</title>
        <authorList>
            <consortium name="The Broad Institute Genomics Platform"/>
            <consortium name="The Broad Institute Genome Sequencing Center for Infectious Disease"/>
            <person name="Wu L."/>
            <person name="Ma J."/>
        </authorList>
    </citation>
    <scope>NUCLEOTIDE SEQUENCE [LARGE SCALE GENOMIC DNA]</scope>
    <source>
        <strain evidence="10">CCUG 56607</strain>
    </source>
</reference>
<feature type="domain" description="MgtC/SapB/SrpB/YhiD N-terminal" evidence="8">
    <location>
        <begin position="21"/>
        <end position="150"/>
    </location>
</feature>
<comment type="similarity">
    <text evidence="2">Belongs to the MgtC/SapB family.</text>
</comment>
<evidence type="ECO:0000256" key="2">
    <source>
        <dbReference type="ARBA" id="ARBA00009298"/>
    </source>
</evidence>
<protein>
    <submittedName>
        <fullName evidence="9">MgtC/SapB family protein</fullName>
    </submittedName>
</protein>
<accession>A0ABW3L4W6</accession>
<dbReference type="Pfam" id="PF02308">
    <property type="entry name" value="MgtC"/>
    <property type="match status" value="1"/>
</dbReference>
<dbReference type="RefSeq" id="WP_386061491.1">
    <property type="nucleotide sequence ID" value="NZ_JBHTKL010000005.1"/>
</dbReference>
<dbReference type="PRINTS" id="PR01837">
    <property type="entry name" value="MGTCSAPBPROT"/>
</dbReference>
<dbReference type="EMBL" id="JBHTKL010000005">
    <property type="protein sequence ID" value="MFD1020245.1"/>
    <property type="molecule type" value="Genomic_DNA"/>
</dbReference>
<proteinExistence type="inferred from homology"/>
<evidence type="ECO:0000256" key="6">
    <source>
        <dbReference type="ARBA" id="ARBA00023136"/>
    </source>
</evidence>
<dbReference type="PANTHER" id="PTHR33778:SF1">
    <property type="entry name" value="MAGNESIUM TRANSPORTER YHID-RELATED"/>
    <property type="match status" value="1"/>
</dbReference>
<name>A0ABW3L4W6_9BACI</name>
<evidence type="ECO:0000256" key="3">
    <source>
        <dbReference type="ARBA" id="ARBA00022475"/>
    </source>
</evidence>
<dbReference type="InterPro" id="IPR003416">
    <property type="entry name" value="MgtC/SapB/SrpB/YhiD_fam"/>
</dbReference>
<feature type="transmembrane region" description="Helical" evidence="7">
    <location>
        <begin position="17"/>
        <end position="34"/>
    </location>
</feature>
<sequence length="178" mass="19836">MDVYLDYITGFFWQHEIYFRILVSAVLGFLIGWDRTSKNKPAGLKTYTYVAVACTLITIVSIESAEMLSQPDSGKVMDPMRLAAQIVSGLGFLGAGVILKDGLRVKGLTSAAMIFYAGGIGIGIGAGFYSIVIFTTMVTFIITKIGNFFEEREITSVRFRWFRRKRKNTDENEEEVGT</sequence>
<feature type="transmembrane region" description="Helical" evidence="7">
    <location>
        <begin position="82"/>
        <end position="99"/>
    </location>
</feature>
<dbReference type="PANTHER" id="PTHR33778">
    <property type="entry name" value="PROTEIN MGTC"/>
    <property type="match status" value="1"/>
</dbReference>
<gene>
    <name evidence="9" type="ORF">ACFQ2J_13740</name>
</gene>
<organism evidence="9 10">
    <name type="scientific">Thalassobacillus hwangdonensis</name>
    <dbReference type="NCBI Taxonomy" id="546108"/>
    <lineage>
        <taxon>Bacteria</taxon>
        <taxon>Bacillati</taxon>
        <taxon>Bacillota</taxon>
        <taxon>Bacilli</taxon>
        <taxon>Bacillales</taxon>
        <taxon>Bacillaceae</taxon>
        <taxon>Thalassobacillus</taxon>
    </lineage>
</organism>
<keyword evidence="5 7" id="KW-1133">Transmembrane helix</keyword>
<dbReference type="Proteomes" id="UP001596990">
    <property type="component" value="Unassembled WGS sequence"/>
</dbReference>
<evidence type="ECO:0000256" key="7">
    <source>
        <dbReference type="SAM" id="Phobius"/>
    </source>
</evidence>
<evidence type="ECO:0000259" key="8">
    <source>
        <dbReference type="Pfam" id="PF02308"/>
    </source>
</evidence>
<keyword evidence="10" id="KW-1185">Reference proteome</keyword>
<keyword evidence="6 7" id="KW-0472">Membrane</keyword>
<feature type="transmembrane region" description="Helical" evidence="7">
    <location>
        <begin position="46"/>
        <end position="62"/>
    </location>
</feature>
<dbReference type="InterPro" id="IPR049177">
    <property type="entry name" value="MgtC_SapB_SrpB_YhiD_N"/>
</dbReference>
<comment type="subcellular location">
    <subcellularLocation>
        <location evidence="1">Cell membrane</location>
        <topology evidence="1">Multi-pass membrane protein</topology>
    </subcellularLocation>
</comment>
<evidence type="ECO:0000313" key="9">
    <source>
        <dbReference type="EMBL" id="MFD1020245.1"/>
    </source>
</evidence>
<evidence type="ECO:0000256" key="1">
    <source>
        <dbReference type="ARBA" id="ARBA00004651"/>
    </source>
</evidence>
<evidence type="ECO:0000256" key="4">
    <source>
        <dbReference type="ARBA" id="ARBA00022692"/>
    </source>
</evidence>
<evidence type="ECO:0000256" key="5">
    <source>
        <dbReference type="ARBA" id="ARBA00022989"/>
    </source>
</evidence>
<keyword evidence="3" id="KW-1003">Cell membrane</keyword>
<comment type="caution">
    <text evidence="9">The sequence shown here is derived from an EMBL/GenBank/DDBJ whole genome shotgun (WGS) entry which is preliminary data.</text>
</comment>